<proteinExistence type="predicted"/>
<keyword evidence="2" id="KW-1185">Reference proteome</keyword>
<evidence type="ECO:0000313" key="2">
    <source>
        <dbReference type="Proteomes" id="UP001175271"/>
    </source>
</evidence>
<evidence type="ECO:0000313" key="1">
    <source>
        <dbReference type="EMBL" id="KAK0393030.1"/>
    </source>
</evidence>
<gene>
    <name evidence="1" type="ORF">QR680_000023</name>
</gene>
<sequence length="304" mass="35216">MLKSRRFQRISTVGLIRRRILSVLARFFIQIIKHLLKIFSRIGDESDIVGEPQVPKDLFQSSREEFRTYGLLEVHEDDEQRQTMINRREVFPEARLFHWLRRIEYPFNPLAEHFLDRLSCAAESSMTAEPVLFHFSSSSRLLQLRLSADQDILLASHVLHTVLQLSSCIVVEHKLPLASRSLVSLLLPIPASLLTWRSPRFLLVASSTSRWWCFTRSFLISRRINLLNSKATLGEQLLRRFGQSWRLLFCFSGEFCGRTDFFNQIFVVFCAGRCRIHGTFGLHAASLHVLVSRAPVPLHRSSLQ</sequence>
<name>A0AA39GT03_9BILA</name>
<organism evidence="1 2">
    <name type="scientific">Steinernema hermaphroditum</name>
    <dbReference type="NCBI Taxonomy" id="289476"/>
    <lineage>
        <taxon>Eukaryota</taxon>
        <taxon>Metazoa</taxon>
        <taxon>Ecdysozoa</taxon>
        <taxon>Nematoda</taxon>
        <taxon>Chromadorea</taxon>
        <taxon>Rhabditida</taxon>
        <taxon>Tylenchina</taxon>
        <taxon>Panagrolaimomorpha</taxon>
        <taxon>Strongyloidoidea</taxon>
        <taxon>Steinernematidae</taxon>
        <taxon>Steinernema</taxon>
    </lineage>
</organism>
<protein>
    <submittedName>
        <fullName evidence="1">Uncharacterized protein</fullName>
    </submittedName>
</protein>
<reference evidence="1" key="1">
    <citation type="submission" date="2023-06" db="EMBL/GenBank/DDBJ databases">
        <title>Genomic analysis of the entomopathogenic nematode Steinernema hermaphroditum.</title>
        <authorList>
            <person name="Schwarz E.M."/>
            <person name="Heppert J.K."/>
            <person name="Baniya A."/>
            <person name="Schwartz H.T."/>
            <person name="Tan C.-H."/>
            <person name="Antoshechkin I."/>
            <person name="Sternberg P.W."/>
            <person name="Goodrich-Blair H."/>
            <person name="Dillman A.R."/>
        </authorList>
    </citation>
    <scope>NUCLEOTIDE SEQUENCE</scope>
    <source>
        <strain evidence="1">PS9179</strain>
        <tissue evidence="1">Whole animal</tissue>
    </source>
</reference>
<dbReference type="EMBL" id="JAUCMV010000005">
    <property type="protein sequence ID" value="KAK0393030.1"/>
    <property type="molecule type" value="Genomic_DNA"/>
</dbReference>
<accession>A0AA39GT03</accession>
<dbReference type="Proteomes" id="UP001175271">
    <property type="component" value="Unassembled WGS sequence"/>
</dbReference>
<comment type="caution">
    <text evidence="1">The sequence shown here is derived from an EMBL/GenBank/DDBJ whole genome shotgun (WGS) entry which is preliminary data.</text>
</comment>
<dbReference type="AlphaFoldDB" id="A0AA39GT03"/>